<accession>A0A2K5VSZ0</accession>
<name>A0A2K5VSZ0_MACFA</name>
<dbReference type="Proteomes" id="UP000233100">
    <property type="component" value="Chromosome 19"/>
</dbReference>
<dbReference type="STRING" id="9541.ENSMFAP00000027898"/>
<reference evidence="1" key="2">
    <citation type="submission" date="2025-05" db="UniProtKB">
        <authorList>
            <consortium name="Ensembl"/>
        </authorList>
    </citation>
    <scope>IDENTIFICATION</scope>
</reference>
<keyword evidence="2" id="KW-1185">Reference proteome</keyword>
<dbReference type="GeneTree" id="ENSGT01120000271815"/>
<dbReference type="AlphaFoldDB" id="A0A2K5VSZ0"/>
<dbReference type="PRINTS" id="PR02045">
    <property type="entry name" value="F138DOMAIN"/>
</dbReference>
<dbReference type="Ensembl" id="ENSMFAT00000002084.2">
    <property type="protein sequence ID" value="ENSMFAP00000027898.2"/>
    <property type="gene ID" value="ENSMFAG00000062602.1"/>
</dbReference>
<protein>
    <submittedName>
        <fullName evidence="1">Uncharacterized protein</fullName>
    </submittedName>
</protein>
<evidence type="ECO:0000313" key="1">
    <source>
        <dbReference type="Ensembl" id="ENSMFAP00000027894.2"/>
    </source>
</evidence>
<organism evidence="1 2">
    <name type="scientific">Macaca fascicularis</name>
    <name type="common">Crab-eating macaque</name>
    <name type="synonym">Cynomolgus monkey</name>
    <dbReference type="NCBI Taxonomy" id="9541"/>
    <lineage>
        <taxon>Eukaryota</taxon>
        <taxon>Metazoa</taxon>
        <taxon>Chordata</taxon>
        <taxon>Craniata</taxon>
        <taxon>Vertebrata</taxon>
        <taxon>Euteleostomi</taxon>
        <taxon>Mammalia</taxon>
        <taxon>Eutheria</taxon>
        <taxon>Euarchontoglires</taxon>
        <taxon>Primates</taxon>
        <taxon>Haplorrhini</taxon>
        <taxon>Catarrhini</taxon>
        <taxon>Cercopithecidae</taxon>
        <taxon>Cercopithecinae</taxon>
        <taxon>Macaca</taxon>
    </lineage>
</organism>
<evidence type="ECO:0000313" key="2">
    <source>
        <dbReference type="Proteomes" id="UP000233100"/>
    </source>
</evidence>
<accession>A0A2K5VSZ7</accession>
<reference evidence="1 2" key="1">
    <citation type="submission" date="2013-03" db="EMBL/GenBank/DDBJ databases">
        <authorList>
            <person name="Warren W."/>
            <person name="Wilson R.K."/>
        </authorList>
    </citation>
    <scope>NUCLEOTIDE SEQUENCE</scope>
</reference>
<proteinExistence type="predicted"/>
<dbReference type="PANTHER" id="PTHR12138:SF162">
    <property type="entry name" value="CHROMOSOME UNDETERMINED SCAFFOLD_275, WHOLE GENOME SHOTGUN SEQUENCE"/>
    <property type="match status" value="1"/>
</dbReference>
<dbReference type="PANTHER" id="PTHR12138">
    <property type="entry name" value="PRIMATE-EXPANDED PROTEIN FAMILY"/>
    <property type="match status" value="1"/>
</dbReference>
<dbReference type="VEuPathDB" id="HostDB:ENSMFAG00000045310"/>
<dbReference type="Ensembl" id="ENSMFAT00000002080.2">
    <property type="protein sequence ID" value="ENSMFAP00000027894.2"/>
    <property type="gene ID" value="ENSMFAG00000062602.1"/>
</dbReference>
<sequence length="209" mass="22868">MPPHSGPRPGRQHSRSLTPANRQRAGFQQLEPCRSSLLCCVCMCMCFFFFLRQNFALLPRLECSHVILAHYNLCLPCSSSFPASASRVARLTGACHHTQLIFIFLVEMGFHHVGQAGLVFLTSGDPSALASQSAGIIGVSHRAQPGVAFYEERGPVKSVPYGGVRQRLQLSCPLHPPTPPGTPPPDVFTAPFTAVGPKRDFFFFISCTR</sequence>